<feature type="domain" description="DUF362" evidence="1">
    <location>
        <begin position="154"/>
        <end position="341"/>
    </location>
</feature>
<evidence type="ECO:0000313" key="2">
    <source>
        <dbReference type="EMBL" id="SVB29001.1"/>
    </source>
</evidence>
<accession>A0A382CTX1</accession>
<organism evidence="2">
    <name type="scientific">marine metagenome</name>
    <dbReference type="NCBI Taxonomy" id="408172"/>
    <lineage>
        <taxon>unclassified sequences</taxon>
        <taxon>metagenomes</taxon>
        <taxon>ecological metagenomes</taxon>
    </lineage>
</organism>
<dbReference type="EMBL" id="UINC01035882">
    <property type="protein sequence ID" value="SVB29001.1"/>
    <property type="molecule type" value="Genomic_DNA"/>
</dbReference>
<proteinExistence type="predicted"/>
<dbReference type="Pfam" id="PF04015">
    <property type="entry name" value="DUF362"/>
    <property type="match status" value="1"/>
</dbReference>
<reference evidence="2" key="1">
    <citation type="submission" date="2018-05" db="EMBL/GenBank/DDBJ databases">
        <authorList>
            <person name="Lanie J.A."/>
            <person name="Ng W.-L."/>
            <person name="Kazmierczak K.M."/>
            <person name="Andrzejewski T.M."/>
            <person name="Davidsen T.M."/>
            <person name="Wayne K.J."/>
            <person name="Tettelin H."/>
            <person name="Glass J.I."/>
            <person name="Rusch D."/>
            <person name="Podicherti R."/>
            <person name="Tsui H.-C.T."/>
            <person name="Winkler M.E."/>
        </authorList>
    </citation>
    <scope>NUCLEOTIDE SEQUENCE</scope>
</reference>
<protein>
    <recommendedName>
        <fullName evidence="1">DUF362 domain-containing protein</fullName>
    </recommendedName>
</protein>
<evidence type="ECO:0000259" key="1">
    <source>
        <dbReference type="Pfam" id="PF04015"/>
    </source>
</evidence>
<name>A0A382CTX1_9ZZZZ</name>
<sequence length="415" mass="46067">VVLKPNWVKEHDERHPGPDRWEHVVTHPAVIEAVIRWAGTQLAGSGSITVCDAPQTDSSFAVLNQYCRLDEMVDRCRRDFPGTTIKLLDLRPEEWHAVDGVTVSKTQLTGDPAGDTFVGLNDASEFVGFHGNGRLFGASFNMAETNERHSGERHEYMLCRTPMDADVLINLPKLKTHKKVGVTCALKNLVGINANKNWLPHHTEGTPDLGGDQFPASTSKARLEHSWMGRAKRIVNGRPLLSRLFVPLKKMGRLFFGDTQKVVRSGNWHGNDTCWRMVLDLNKCLYDFNGAGQPRQKPLRYLAVVDGIIGGEGNGPMSPDAKPCGVILAGTHPAAVDMAAATLMGFDWQKLRLLKNSFEIRKRNFIPFPPSGISLVSNKPEWDGPLGQAGERFAFKPHFGWVGAIEREPENQAKR</sequence>
<feature type="non-terminal residue" evidence="2">
    <location>
        <position position="1"/>
    </location>
</feature>
<dbReference type="InterPro" id="IPR007160">
    <property type="entry name" value="DUF362"/>
</dbReference>
<dbReference type="AlphaFoldDB" id="A0A382CTX1"/>
<gene>
    <name evidence="2" type="ORF">METZ01_LOCUS181855</name>
</gene>